<dbReference type="Gene3D" id="3.40.50.300">
    <property type="entry name" value="P-loop containing nucleotide triphosphate hydrolases"/>
    <property type="match status" value="1"/>
</dbReference>
<dbReference type="SUPFAM" id="SSF52540">
    <property type="entry name" value="P-loop containing nucleoside triphosphate hydrolases"/>
    <property type="match status" value="1"/>
</dbReference>
<dbReference type="InterPro" id="IPR003439">
    <property type="entry name" value="ABC_transporter-like_ATP-bd"/>
</dbReference>
<dbReference type="InterPro" id="IPR050611">
    <property type="entry name" value="ABCF"/>
</dbReference>
<gene>
    <name evidence="3" type="primary">ABCF1</name>
    <name evidence="3" type="ORF">XENORESO_018321</name>
</gene>
<dbReference type="InterPro" id="IPR027417">
    <property type="entry name" value="P-loop_NTPase"/>
</dbReference>
<name>A0ABV0WSB2_9TELE</name>
<feature type="non-terminal residue" evidence="3">
    <location>
        <position position="103"/>
    </location>
</feature>
<evidence type="ECO:0000259" key="2">
    <source>
        <dbReference type="Pfam" id="PF00005"/>
    </source>
</evidence>
<reference evidence="3 4" key="1">
    <citation type="submission" date="2021-06" db="EMBL/GenBank/DDBJ databases">
        <authorList>
            <person name="Palmer J.M."/>
        </authorList>
    </citation>
    <scope>NUCLEOTIDE SEQUENCE [LARGE SCALE GENOMIC DNA]</scope>
    <source>
        <strain evidence="3 4">XR_2019</strain>
        <tissue evidence="3">Muscle</tissue>
    </source>
</reference>
<feature type="domain" description="ABC transporter" evidence="2">
    <location>
        <begin position="57"/>
        <end position="88"/>
    </location>
</feature>
<dbReference type="GO" id="GO:0005524">
    <property type="term" value="F:ATP binding"/>
    <property type="evidence" value="ECO:0007669"/>
    <property type="project" value="UniProtKB-KW"/>
</dbReference>
<keyword evidence="3" id="KW-0547">Nucleotide-binding</keyword>
<dbReference type="PANTHER" id="PTHR19211:SF14">
    <property type="entry name" value="ATP-BINDING CASSETTE SUB-FAMILY F MEMBER 1"/>
    <property type="match status" value="1"/>
</dbReference>
<dbReference type="EMBL" id="JAHRIM010066502">
    <property type="protein sequence ID" value="MEQ2272296.1"/>
    <property type="molecule type" value="Genomic_DNA"/>
</dbReference>
<comment type="caution">
    <text evidence="3">The sequence shown here is derived from an EMBL/GenBank/DDBJ whole genome shotgun (WGS) entry which is preliminary data.</text>
</comment>
<dbReference type="Pfam" id="PF00005">
    <property type="entry name" value="ABC_tran"/>
    <property type="match status" value="1"/>
</dbReference>
<evidence type="ECO:0000256" key="1">
    <source>
        <dbReference type="ARBA" id="ARBA00022737"/>
    </source>
</evidence>
<proteinExistence type="predicted"/>
<dbReference type="PANTHER" id="PTHR19211">
    <property type="entry name" value="ATP-BINDING TRANSPORT PROTEIN-RELATED"/>
    <property type="match status" value="1"/>
</dbReference>
<evidence type="ECO:0000313" key="3">
    <source>
        <dbReference type="EMBL" id="MEQ2272296.1"/>
    </source>
</evidence>
<protein>
    <submittedName>
        <fullName evidence="3">ATP-binding cassette sub- F member 1</fullName>
    </submittedName>
</protein>
<accession>A0ABV0WSB2</accession>
<evidence type="ECO:0000313" key="4">
    <source>
        <dbReference type="Proteomes" id="UP001444071"/>
    </source>
</evidence>
<organism evidence="3 4">
    <name type="scientific">Xenotaenia resolanae</name>
    <dbReference type="NCBI Taxonomy" id="208358"/>
    <lineage>
        <taxon>Eukaryota</taxon>
        <taxon>Metazoa</taxon>
        <taxon>Chordata</taxon>
        <taxon>Craniata</taxon>
        <taxon>Vertebrata</taxon>
        <taxon>Euteleostomi</taxon>
        <taxon>Actinopterygii</taxon>
        <taxon>Neopterygii</taxon>
        <taxon>Teleostei</taxon>
        <taxon>Neoteleostei</taxon>
        <taxon>Acanthomorphata</taxon>
        <taxon>Ovalentaria</taxon>
        <taxon>Atherinomorphae</taxon>
        <taxon>Cyprinodontiformes</taxon>
        <taxon>Goodeidae</taxon>
        <taxon>Xenotaenia</taxon>
    </lineage>
</organism>
<keyword evidence="4" id="KW-1185">Reference proteome</keyword>
<keyword evidence="1" id="KW-0677">Repeat</keyword>
<keyword evidence="3" id="KW-0067">ATP-binding</keyword>
<sequence>MEYERQVASVRAQNALEGDFSVSQAEMSSRQAMLENASDIKLEKFSISAHGKELFVNADLMIVAGRRYGLVGPNGKGKTTLLKHIANRALSIPPNIDVLLCEQ</sequence>
<dbReference type="Proteomes" id="UP001444071">
    <property type="component" value="Unassembled WGS sequence"/>
</dbReference>